<dbReference type="SUPFAM" id="SSF53784">
    <property type="entry name" value="Phosphofructokinase"/>
    <property type="match status" value="1"/>
</dbReference>
<evidence type="ECO:0000259" key="16">
    <source>
        <dbReference type="Pfam" id="PF00365"/>
    </source>
</evidence>
<feature type="binding site" description="in other chain" evidence="15">
    <location>
        <position position="154"/>
    </location>
    <ligand>
        <name>ADP</name>
        <dbReference type="ChEBI" id="CHEBI:456216"/>
        <note>allosteric activator; ligand shared between dimeric partners</note>
    </ligand>
</feature>
<evidence type="ECO:0000256" key="5">
    <source>
        <dbReference type="ARBA" id="ARBA00022490"/>
    </source>
</evidence>
<feature type="binding site" evidence="15">
    <location>
        <begin position="102"/>
        <end position="105"/>
    </location>
    <ligand>
        <name>ATP</name>
        <dbReference type="ChEBI" id="CHEBI:30616"/>
    </ligand>
</feature>
<evidence type="ECO:0000256" key="1">
    <source>
        <dbReference type="ARBA" id="ARBA00001946"/>
    </source>
</evidence>
<evidence type="ECO:0000256" key="7">
    <source>
        <dbReference type="ARBA" id="ARBA00022679"/>
    </source>
</evidence>
<keyword evidence="8 15" id="KW-0479">Metal-binding</keyword>
<gene>
    <name evidence="15 17" type="primary">pfkA</name>
    <name evidence="17" type="ORF">ACFOGI_07510</name>
</gene>
<dbReference type="Pfam" id="PF00365">
    <property type="entry name" value="PFK"/>
    <property type="match status" value="1"/>
</dbReference>
<name>A0ABV7CUR1_9BACI</name>
<dbReference type="EC" id="2.7.1.11" evidence="15"/>
<evidence type="ECO:0000313" key="17">
    <source>
        <dbReference type="EMBL" id="MFC3040096.1"/>
    </source>
</evidence>
<dbReference type="InterPro" id="IPR022953">
    <property type="entry name" value="ATP_PFK"/>
</dbReference>
<feature type="binding site" evidence="15">
    <location>
        <position position="11"/>
    </location>
    <ligand>
        <name>ATP</name>
        <dbReference type="ChEBI" id="CHEBI:30616"/>
    </ligand>
</feature>
<dbReference type="PRINTS" id="PR00476">
    <property type="entry name" value="PHFRCTKINASE"/>
</dbReference>
<dbReference type="NCBIfam" id="NF002872">
    <property type="entry name" value="PRK03202.1"/>
    <property type="match status" value="1"/>
</dbReference>
<proteinExistence type="inferred from homology"/>
<comment type="caution">
    <text evidence="17">The sequence shown here is derived from an EMBL/GenBank/DDBJ whole genome shotgun (WGS) entry which is preliminary data.</text>
</comment>
<comment type="activity regulation">
    <text evidence="15">Allosterically activated by ADP and other diphosphonucleosides, and allosterically inhibited by phosphoenolpyruvate.</text>
</comment>
<comment type="similarity">
    <text evidence="15">Belongs to the phosphofructokinase type A (PFKA) family. ATP-dependent PFK group I subfamily. Prokaryotic clade 'B1' sub-subfamily.</text>
</comment>
<evidence type="ECO:0000256" key="9">
    <source>
        <dbReference type="ARBA" id="ARBA00022741"/>
    </source>
</evidence>
<feature type="binding site" description="in other chain" evidence="15">
    <location>
        <position position="222"/>
    </location>
    <ligand>
        <name>substrate</name>
        <note>ligand shared between dimeric partners</note>
    </ligand>
</feature>
<keyword evidence="5 15" id="KW-0963">Cytoplasm</keyword>
<dbReference type="PANTHER" id="PTHR13697">
    <property type="entry name" value="PHOSPHOFRUCTOKINASE"/>
    <property type="match status" value="1"/>
</dbReference>
<evidence type="ECO:0000256" key="15">
    <source>
        <dbReference type="HAMAP-Rule" id="MF_00339"/>
    </source>
</evidence>
<keyword evidence="18" id="KW-1185">Reference proteome</keyword>
<comment type="function">
    <text evidence="2 15">Catalyzes the phosphorylation of D-fructose 6-phosphate to fructose 1,6-bisphosphate by ATP, the first committing step of glycolysis.</text>
</comment>
<reference evidence="18" key="1">
    <citation type="journal article" date="2019" name="Int. J. Syst. Evol. Microbiol.">
        <title>The Global Catalogue of Microorganisms (GCM) 10K type strain sequencing project: providing services to taxonomists for standard genome sequencing and annotation.</title>
        <authorList>
            <consortium name="The Broad Institute Genomics Platform"/>
            <consortium name="The Broad Institute Genome Sequencing Center for Infectious Disease"/>
            <person name="Wu L."/>
            <person name="Ma J."/>
        </authorList>
    </citation>
    <scope>NUCLEOTIDE SEQUENCE [LARGE SCALE GENOMIC DNA]</scope>
    <source>
        <strain evidence="18">KCTC 13128</strain>
    </source>
</reference>
<evidence type="ECO:0000256" key="6">
    <source>
        <dbReference type="ARBA" id="ARBA00022533"/>
    </source>
</evidence>
<dbReference type="InterPro" id="IPR000023">
    <property type="entry name" value="Phosphofructokinase_dom"/>
</dbReference>
<evidence type="ECO:0000256" key="8">
    <source>
        <dbReference type="ARBA" id="ARBA00022723"/>
    </source>
</evidence>
<keyword evidence="7 15" id="KW-0808">Transferase</keyword>
<organism evidence="17 18">
    <name type="scientific">Virgibacillus xinjiangensis</name>
    <dbReference type="NCBI Taxonomy" id="393090"/>
    <lineage>
        <taxon>Bacteria</taxon>
        <taxon>Bacillati</taxon>
        <taxon>Bacillota</taxon>
        <taxon>Bacilli</taxon>
        <taxon>Bacillales</taxon>
        <taxon>Bacillaceae</taxon>
        <taxon>Virgibacillus</taxon>
    </lineage>
</organism>
<sequence length="319" mass="34153">MKKIGILTSGGDAPGMNAAIRAVVRKAIYHDVEVFGIKNGYQGLIEGNIEQMQVGSVGDIIQRGGTVLFTSRSEEFKTDEGQQKAIDQLNRLGIEGLIVIGGDGSFRGAQKLTEKGYPCIGIPGTIDNDIPGTDFTIGFDTALNTVIEAVDRIRDTATSHERTTVIEVMGRDAGDIALWAGLSGGAESILIPEEKEDFQDIVDRINRGQERGKKHSIIIVAEGAGSGFEYGERIQEATGLETRVSVLGYIQRGGTPTAADRVLASRLGGHAVDMLLNGKAGRMVGIQSNQLTDHDINDILSENHAVDLSMYSLSKELSI</sequence>
<dbReference type="Proteomes" id="UP001595279">
    <property type="component" value="Unassembled WGS sequence"/>
</dbReference>
<dbReference type="InterPro" id="IPR012828">
    <property type="entry name" value="PFKA_ATP_prok"/>
</dbReference>
<dbReference type="PANTHER" id="PTHR13697:SF4">
    <property type="entry name" value="ATP-DEPENDENT 6-PHOSPHOFRUCTOKINASE"/>
    <property type="match status" value="1"/>
</dbReference>
<evidence type="ECO:0000256" key="14">
    <source>
        <dbReference type="ARBA" id="ARBA00048070"/>
    </source>
</evidence>
<keyword evidence="9 15" id="KW-0547">Nucleotide-binding</keyword>
<dbReference type="InterPro" id="IPR012003">
    <property type="entry name" value="ATP_PFK_prok-type"/>
</dbReference>
<comment type="catalytic activity">
    <reaction evidence="14 15">
        <text>beta-D-fructose 6-phosphate + ATP = beta-D-fructose 1,6-bisphosphate + ADP + H(+)</text>
        <dbReference type="Rhea" id="RHEA:16109"/>
        <dbReference type="ChEBI" id="CHEBI:15378"/>
        <dbReference type="ChEBI" id="CHEBI:30616"/>
        <dbReference type="ChEBI" id="CHEBI:32966"/>
        <dbReference type="ChEBI" id="CHEBI:57634"/>
        <dbReference type="ChEBI" id="CHEBI:456216"/>
        <dbReference type="EC" id="2.7.1.11"/>
    </reaction>
</comment>
<feature type="active site" description="Proton acceptor" evidence="15">
    <location>
        <position position="127"/>
    </location>
</feature>
<evidence type="ECO:0000256" key="13">
    <source>
        <dbReference type="ARBA" id="ARBA00023152"/>
    </source>
</evidence>
<comment type="subcellular location">
    <subcellularLocation>
        <location evidence="3 15">Cytoplasm</location>
    </subcellularLocation>
</comment>
<protein>
    <recommendedName>
        <fullName evidence="15">ATP-dependent 6-phosphofructokinase</fullName>
        <shortName evidence="15">ATP-PFK</shortName>
        <shortName evidence="15">Phosphofructokinase</shortName>
        <ecNumber evidence="15">2.7.1.11</ecNumber>
    </recommendedName>
    <alternativeName>
        <fullName evidence="15">Phosphohexokinase</fullName>
    </alternativeName>
</protein>
<keyword evidence="13 15" id="KW-0324">Glycolysis</keyword>
<comment type="pathway">
    <text evidence="4 15">Carbohydrate degradation; glycolysis; D-glyceraldehyde 3-phosphate and glycerone phosphate from D-glucose: step 3/4.</text>
</comment>
<feature type="binding site" evidence="15">
    <location>
        <position position="243"/>
    </location>
    <ligand>
        <name>substrate</name>
        <note>ligand shared between dimeric partners</note>
    </ligand>
</feature>
<feature type="binding site" description="in other chain" evidence="15">
    <location>
        <position position="211"/>
    </location>
    <ligand>
        <name>ADP</name>
        <dbReference type="ChEBI" id="CHEBI:456216"/>
        <note>allosteric activator; ligand shared between dimeric partners</note>
    </ligand>
</feature>
<keyword evidence="6 15" id="KW-0021">Allosteric enzyme</keyword>
<dbReference type="GO" id="GO:0003872">
    <property type="term" value="F:6-phosphofructokinase activity"/>
    <property type="evidence" value="ECO:0007669"/>
    <property type="project" value="UniProtKB-EC"/>
</dbReference>
<feature type="binding site" description="in other chain" evidence="15">
    <location>
        <begin position="249"/>
        <end position="252"/>
    </location>
    <ligand>
        <name>substrate</name>
        <note>ligand shared between dimeric partners</note>
    </ligand>
</feature>
<feature type="binding site" evidence="15">
    <location>
        <begin position="72"/>
        <end position="73"/>
    </location>
    <ligand>
        <name>ATP</name>
        <dbReference type="ChEBI" id="CHEBI:30616"/>
    </ligand>
</feature>
<evidence type="ECO:0000313" key="18">
    <source>
        <dbReference type="Proteomes" id="UP001595279"/>
    </source>
</evidence>
<feature type="domain" description="Phosphofructokinase" evidence="16">
    <location>
        <begin position="3"/>
        <end position="275"/>
    </location>
</feature>
<evidence type="ECO:0000256" key="10">
    <source>
        <dbReference type="ARBA" id="ARBA00022777"/>
    </source>
</evidence>
<comment type="caution">
    <text evidence="15">Lacks conserved residue(s) required for the propagation of feature annotation.</text>
</comment>
<dbReference type="InterPro" id="IPR035966">
    <property type="entry name" value="PKF_sf"/>
</dbReference>
<evidence type="ECO:0000256" key="3">
    <source>
        <dbReference type="ARBA" id="ARBA00004496"/>
    </source>
</evidence>
<keyword evidence="12 15" id="KW-0460">Magnesium</keyword>
<dbReference type="PIRSF" id="PIRSF000532">
    <property type="entry name" value="ATP_PFK_prok"/>
    <property type="match status" value="1"/>
</dbReference>
<evidence type="ECO:0000256" key="12">
    <source>
        <dbReference type="ARBA" id="ARBA00022842"/>
    </source>
</evidence>
<comment type="subunit">
    <text evidence="15">Homotetramer.</text>
</comment>
<feature type="binding site" description="in other chain" evidence="15">
    <location>
        <begin position="213"/>
        <end position="215"/>
    </location>
    <ligand>
        <name>ADP</name>
        <dbReference type="ChEBI" id="CHEBI:456216"/>
        <note>allosteric activator; ligand shared between dimeric partners</note>
    </ligand>
</feature>
<feature type="binding site" description="in other chain" evidence="15">
    <location>
        <begin position="125"/>
        <end position="127"/>
    </location>
    <ligand>
        <name>substrate</name>
        <note>ligand shared between dimeric partners</note>
    </ligand>
</feature>
<feature type="binding site" evidence="15">
    <location>
        <begin position="21"/>
        <end position="25"/>
    </location>
    <ligand>
        <name>ADP</name>
        <dbReference type="ChEBI" id="CHEBI:456216"/>
        <note>allosteric activator; ligand shared between dimeric partners</note>
    </ligand>
</feature>
<feature type="binding site" description="in other chain" evidence="15">
    <location>
        <begin position="185"/>
        <end position="187"/>
    </location>
    <ligand>
        <name>ADP</name>
        <dbReference type="ChEBI" id="CHEBI:456216"/>
        <note>allosteric activator; ligand shared between dimeric partners</note>
    </ligand>
</feature>
<feature type="binding site" evidence="15">
    <location>
        <position position="162"/>
    </location>
    <ligand>
        <name>substrate</name>
        <note>ligand shared between dimeric partners</note>
    </ligand>
</feature>
<evidence type="ECO:0000256" key="4">
    <source>
        <dbReference type="ARBA" id="ARBA00004679"/>
    </source>
</evidence>
<keyword evidence="10 15" id="KW-0418">Kinase</keyword>
<dbReference type="Gene3D" id="3.40.50.460">
    <property type="entry name" value="Phosphofructokinase domain"/>
    <property type="match status" value="1"/>
</dbReference>
<dbReference type="HAMAP" id="MF_00339">
    <property type="entry name" value="Phosphofructokinase_I_B1"/>
    <property type="match status" value="1"/>
</dbReference>
<dbReference type="EMBL" id="JBHRSA010000031">
    <property type="protein sequence ID" value="MFC3040096.1"/>
    <property type="molecule type" value="Genomic_DNA"/>
</dbReference>
<keyword evidence="11 15" id="KW-0067">ATP-binding</keyword>
<evidence type="ECO:0000256" key="2">
    <source>
        <dbReference type="ARBA" id="ARBA00002659"/>
    </source>
</evidence>
<accession>A0ABV7CUR1</accession>
<feature type="binding site" description="in other chain" evidence="15">
    <location>
        <begin position="169"/>
        <end position="171"/>
    </location>
    <ligand>
        <name>substrate</name>
        <note>ligand shared between dimeric partners</note>
    </ligand>
</feature>
<evidence type="ECO:0000256" key="11">
    <source>
        <dbReference type="ARBA" id="ARBA00022840"/>
    </source>
</evidence>
<dbReference type="Gene3D" id="3.40.50.450">
    <property type="match status" value="1"/>
</dbReference>
<dbReference type="RefSeq" id="WP_390270821.1">
    <property type="nucleotide sequence ID" value="NZ_JBHRSA010000031.1"/>
</dbReference>
<feature type="binding site" evidence="15">
    <location>
        <position position="103"/>
    </location>
    <ligand>
        <name>Mg(2+)</name>
        <dbReference type="ChEBI" id="CHEBI:18420"/>
        <note>catalytic</note>
    </ligand>
</feature>
<dbReference type="NCBIfam" id="TIGR02482">
    <property type="entry name" value="PFKA_ATP"/>
    <property type="match status" value="1"/>
</dbReference>
<comment type="cofactor">
    <cofactor evidence="1 15">
        <name>Mg(2+)</name>
        <dbReference type="ChEBI" id="CHEBI:18420"/>
    </cofactor>
</comment>